<comment type="similarity">
    <text evidence="1">Belongs to the UPF0545 family.</text>
</comment>
<dbReference type="PANTHER" id="PTHR28052:SF1">
    <property type="entry name" value="UPF0545 PROTEIN C22ORF39"/>
    <property type="match status" value="1"/>
</dbReference>
<dbReference type="KEGG" id="bgt:106067724"/>
<reference evidence="5" key="1">
    <citation type="submission" date="2020-05" db="UniProtKB">
        <authorList>
            <consortium name="EnsemblMetazoa"/>
        </authorList>
    </citation>
    <scope>IDENTIFICATION</scope>
    <source>
        <strain evidence="5">BB02</strain>
    </source>
</reference>
<dbReference type="OrthoDB" id="5946508at2759"/>
<evidence type="ECO:0000256" key="4">
    <source>
        <dbReference type="ARBA" id="ARBA00044235"/>
    </source>
</evidence>
<protein>
    <recommendedName>
        <fullName evidence="3">Synaptic plasticity regulator PANTS</fullName>
    </recommendedName>
    <alternativeName>
        <fullName evidence="4">Plasticity-associated neural transcript short</fullName>
    </alternativeName>
</protein>
<dbReference type="STRING" id="6526.A0A2C9KC47"/>
<evidence type="ECO:0000256" key="1">
    <source>
        <dbReference type="ARBA" id="ARBA00006412"/>
    </source>
</evidence>
<dbReference type="VEuPathDB" id="VectorBase:BGLAX_039495"/>
<evidence type="ECO:0000256" key="3">
    <source>
        <dbReference type="ARBA" id="ARBA00044072"/>
    </source>
</evidence>
<dbReference type="PANTHER" id="PTHR28052">
    <property type="entry name" value="UPF0545 PROTEIN C22ORF39"/>
    <property type="match status" value="1"/>
</dbReference>
<gene>
    <name evidence="5" type="primary">106067724</name>
</gene>
<dbReference type="VEuPathDB" id="VectorBase:BGLB017434"/>
<dbReference type="InterPro" id="IPR021475">
    <property type="entry name" value="Pants/Emi1-like"/>
</dbReference>
<evidence type="ECO:0000256" key="2">
    <source>
        <dbReference type="ARBA" id="ARBA00043942"/>
    </source>
</evidence>
<dbReference type="Pfam" id="PF11326">
    <property type="entry name" value="PANTS-like"/>
    <property type="match status" value="1"/>
</dbReference>
<evidence type="ECO:0000313" key="5">
    <source>
        <dbReference type="EnsemblMetazoa" id="BGLB017434-PA"/>
    </source>
</evidence>
<comment type="subcellular location">
    <subcellularLocation>
        <location evidence="2">Synaptic cleft</location>
    </subcellularLocation>
</comment>
<evidence type="ECO:0000313" key="6">
    <source>
        <dbReference type="Proteomes" id="UP000076420"/>
    </source>
</evidence>
<dbReference type="RefSeq" id="XP_013082419.2">
    <property type="nucleotide sequence ID" value="XM_013226965.2"/>
</dbReference>
<dbReference type="AlphaFoldDB" id="A0A2C9KC47"/>
<sequence>MTDQQTTNLPEDIWLIRPCEVYKEEYKDCKSLLSRVYQHYVYGTQQDCSQWMTDFNNCMKFRLTRDTEAAVSLVAIETERRQKRLQLAKDNDVWEYRKRPPPEWLAPLETK</sequence>
<dbReference type="Proteomes" id="UP000076420">
    <property type="component" value="Unassembled WGS sequence"/>
</dbReference>
<dbReference type="EnsemblMetazoa" id="BGLB017434-RA">
    <property type="protein sequence ID" value="BGLB017434-PA"/>
    <property type="gene ID" value="BGLB017434"/>
</dbReference>
<proteinExistence type="inferred from homology"/>
<name>A0A2C9KC47_BIOGL</name>
<dbReference type="GO" id="GO:0043083">
    <property type="term" value="C:synaptic cleft"/>
    <property type="evidence" value="ECO:0007669"/>
    <property type="project" value="UniProtKB-SubCell"/>
</dbReference>
<organism evidence="5 6">
    <name type="scientific">Biomphalaria glabrata</name>
    <name type="common">Bloodfluke planorb</name>
    <name type="synonym">Freshwater snail</name>
    <dbReference type="NCBI Taxonomy" id="6526"/>
    <lineage>
        <taxon>Eukaryota</taxon>
        <taxon>Metazoa</taxon>
        <taxon>Spiralia</taxon>
        <taxon>Lophotrochozoa</taxon>
        <taxon>Mollusca</taxon>
        <taxon>Gastropoda</taxon>
        <taxon>Heterobranchia</taxon>
        <taxon>Euthyneura</taxon>
        <taxon>Panpulmonata</taxon>
        <taxon>Hygrophila</taxon>
        <taxon>Lymnaeoidea</taxon>
        <taxon>Planorbidae</taxon>
        <taxon>Biomphalaria</taxon>
    </lineage>
</organism>
<accession>A0A2C9KC47</accession>